<comment type="caution">
    <text evidence="1">The sequence shown here is derived from an EMBL/GenBank/DDBJ whole genome shotgun (WGS) entry which is preliminary data.</text>
</comment>
<reference evidence="2" key="1">
    <citation type="journal article" date="2023" name="G3 (Bethesda)">
        <title>Genome assembly and association tests identify interacting loci associated with vigor, precocity, and sex in interspecific pistachio rootstocks.</title>
        <authorList>
            <person name="Palmer W."/>
            <person name="Jacygrad E."/>
            <person name="Sagayaradj S."/>
            <person name="Cavanaugh K."/>
            <person name="Han R."/>
            <person name="Bertier L."/>
            <person name="Beede B."/>
            <person name="Kafkas S."/>
            <person name="Golino D."/>
            <person name="Preece J."/>
            <person name="Michelmore R."/>
        </authorList>
    </citation>
    <scope>NUCLEOTIDE SEQUENCE [LARGE SCALE GENOMIC DNA]</scope>
</reference>
<evidence type="ECO:0000313" key="1">
    <source>
        <dbReference type="EMBL" id="KAJ0098068.1"/>
    </source>
</evidence>
<name>A0ACC1BGJ8_9ROSI</name>
<keyword evidence="2" id="KW-1185">Reference proteome</keyword>
<proteinExistence type="predicted"/>
<gene>
    <name evidence="1" type="ORF">Patl1_27501</name>
</gene>
<evidence type="ECO:0000313" key="2">
    <source>
        <dbReference type="Proteomes" id="UP001164250"/>
    </source>
</evidence>
<accession>A0ACC1BGJ8</accession>
<organism evidence="1 2">
    <name type="scientific">Pistacia atlantica</name>
    <dbReference type="NCBI Taxonomy" id="434234"/>
    <lineage>
        <taxon>Eukaryota</taxon>
        <taxon>Viridiplantae</taxon>
        <taxon>Streptophyta</taxon>
        <taxon>Embryophyta</taxon>
        <taxon>Tracheophyta</taxon>
        <taxon>Spermatophyta</taxon>
        <taxon>Magnoliopsida</taxon>
        <taxon>eudicotyledons</taxon>
        <taxon>Gunneridae</taxon>
        <taxon>Pentapetalae</taxon>
        <taxon>rosids</taxon>
        <taxon>malvids</taxon>
        <taxon>Sapindales</taxon>
        <taxon>Anacardiaceae</taxon>
        <taxon>Pistacia</taxon>
    </lineage>
</organism>
<dbReference type="EMBL" id="CM047901">
    <property type="protein sequence ID" value="KAJ0098068.1"/>
    <property type="molecule type" value="Genomic_DNA"/>
</dbReference>
<dbReference type="Proteomes" id="UP001164250">
    <property type="component" value="Chromosome 5"/>
</dbReference>
<sequence>MGLWRDGTPLELTDQVLGNSFQRNEVTRCIHIGSLCVQEDPADRHMIAIVVLMLNSFSVTLSLPKRPAFFVRSTTGQSMPEMGPESVQSSSKSMPSSINDVSNTELYPR</sequence>
<protein>
    <submittedName>
        <fullName evidence="1">Uncharacterized protein</fullName>
    </submittedName>
</protein>